<dbReference type="GO" id="GO:0031267">
    <property type="term" value="F:small GTPase binding"/>
    <property type="evidence" value="ECO:0007669"/>
    <property type="project" value="TreeGrafter"/>
</dbReference>
<feature type="region of interest" description="Disordered" evidence="1">
    <location>
        <begin position="199"/>
        <end position="260"/>
    </location>
</feature>
<reference evidence="2" key="1">
    <citation type="journal article" date="2014" name="Genome Announc.">
        <title>Complete sequencing and chromosome-scale genome assembly of the industrial progenitor strain P2niaD18 from the penicillin producer Penicillium chrysogenum.</title>
        <authorList>
            <person name="Specht T."/>
            <person name="Dahlmann T.A."/>
            <person name="Zadra I."/>
            <person name="Kurnsteiner H."/>
            <person name="Kuck U."/>
        </authorList>
    </citation>
    <scope>NUCLEOTIDE SEQUENCE [LARGE SCALE GENOMIC DNA]</scope>
    <source>
        <strain evidence="2">P2niaD18</strain>
    </source>
</reference>
<name>A0A161XTW3_PENCH</name>
<accession>A0A161XTW3</accession>
<dbReference type="CDD" id="cd18724">
    <property type="entry name" value="PIN_LabA-like"/>
    <property type="match status" value="1"/>
</dbReference>
<organism evidence="2">
    <name type="scientific">Penicillium chrysogenum</name>
    <name type="common">Penicillium notatum</name>
    <dbReference type="NCBI Taxonomy" id="5076"/>
    <lineage>
        <taxon>Eukaryota</taxon>
        <taxon>Fungi</taxon>
        <taxon>Dikarya</taxon>
        <taxon>Ascomycota</taxon>
        <taxon>Pezizomycotina</taxon>
        <taxon>Eurotiomycetes</taxon>
        <taxon>Eurotiomycetidae</taxon>
        <taxon>Eurotiales</taxon>
        <taxon>Aspergillaceae</taxon>
        <taxon>Penicillium</taxon>
        <taxon>Penicillium chrysogenum species complex</taxon>
    </lineage>
</organism>
<dbReference type="PANTHER" id="PTHR15837:SF5">
    <property type="entry name" value="NYN DOMAIN-CONTAINING PROTEIN"/>
    <property type="match status" value="1"/>
</dbReference>
<protein>
    <recommendedName>
        <fullName evidence="3">NYN domain-containing protein</fullName>
    </recommendedName>
</protein>
<proteinExistence type="predicted"/>
<dbReference type="GO" id="GO:0006606">
    <property type="term" value="P:protein import into nucleus"/>
    <property type="evidence" value="ECO:0007669"/>
    <property type="project" value="TreeGrafter"/>
</dbReference>
<dbReference type="PhylomeDB" id="A0A161XTW3"/>
<evidence type="ECO:0000256" key="1">
    <source>
        <dbReference type="SAM" id="MobiDB-lite"/>
    </source>
</evidence>
<feature type="compositionally biased region" description="Basic and acidic residues" evidence="1">
    <location>
        <begin position="237"/>
        <end position="246"/>
    </location>
</feature>
<dbReference type="InterPro" id="IPR007681">
    <property type="entry name" value="Mog1"/>
</dbReference>
<sequence length="587" mass="65209">MTLSDPPVPSNWDFAPVHHLLCSPIEGCTARPSRHNESTITSLGEQQAEGDPRYTTNGRLISLQRSNPKLGDFGSLWELFHGAPAPASVSPTLGTTRTAKSELEKVQPLLEELLPSSAERPTRKVSFSGIPCIEDSVPISSDASHAINEPDTRVLKDTTTGYTSHYSSRPKAHVTGIPVDFEGRSFTILKRGSVHEPLGTTANVTFGIPPTPPETITRALAGDPSDTPTARPKSRSRGKDFRKNTRDNPVTSEESAGLDSDTSIVFDHPVREKPVAIPFVPFQVGRFETKTRHYDTPPSSFDDNEWILNTDTIRGFASGGTPVRSLLHQSAAERRVTLMSRLLGHFPDYAKVVSQVGQPLHHRPKESTTSRPIHVFVDVSNIMVGFHDSVKTSRNIPLSARIRRVHMSFANLALIMERGRQTAKRVLVGSDRLPCVDEAERLGYEVNILERVQKVKAITPRRNNKSRKNTVSNYQGGYSGPETVAGSGERWVEQGVDEILHLKILESLLDTERPATIVLATGDAAVAEFSGGFMKMVERGLQRGWNVELVSFSQGTSYAYRKKEFRTRWRDQFKLVELDRYLEELFE</sequence>
<dbReference type="Gene3D" id="3.40.50.1010">
    <property type="entry name" value="5'-nuclease"/>
    <property type="match status" value="1"/>
</dbReference>
<dbReference type="PANTHER" id="PTHR15837">
    <property type="entry name" value="RAN GUANINE NUCLEOTIDE RELEASE FACTOR"/>
    <property type="match status" value="1"/>
</dbReference>
<gene>
    <name evidence="2" type="ORF">EN45_100970</name>
</gene>
<dbReference type="AlphaFoldDB" id="A0A161XTW3"/>
<dbReference type="GO" id="GO:0005085">
    <property type="term" value="F:guanyl-nucleotide exchange factor activity"/>
    <property type="evidence" value="ECO:0007669"/>
    <property type="project" value="TreeGrafter"/>
</dbReference>
<dbReference type="EMBL" id="CM002800">
    <property type="protein sequence ID" value="KZN85902.1"/>
    <property type="molecule type" value="Genomic_DNA"/>
</dbReference>
<evidence type="ECO:0008006" key="3">
    <source>
        <dbReference type="Google" id="ProtNLM"/>
    </source>
</evidence>
<dbReference type="GO" id="GO:0005634">
    <property type="term" value="C:nucleus"/>
    <property type="evidence" value="ECO:0007669"/>
    <property type="project" value="TreeGrafter"/>
</dbReference>
<dbReference type="Proteomes" id="UP000076449">
    <property type="component" value="Chromosome III"/>
</dbReference>
<feature type="region of interest" description="Disordered" evidence="1">
    <location>
        <begin position="31"/>
        <end position="53"/>
    </location>
</feature>
<evidence type="ECO:0000313" key="2">
    <source>
        <dbReference type="EMBL" id="KZN85902.1"/>
    </source>
</evidence>